<feature type="disulfide bond" description="In form B" evidence="11">
    <location>
        <begin position="43"/>
        <end position="337"/>
    </location>
</feature>
<evidence type="ECO:0000256" key="7">
    <source>
        <dbReference type="ARBA" id="ARBA00023157"/>
    </source>
</evidence>
<dbReference type="FunFam" id="2.120.10.30:FF:000023">
    <property type="entry name" value="Serum paraoxonase/arylesterase 2"/>
    <property type="match status" value="1"/>
</dbReference>
<feature type="binding site" evidence="10">
    <location>
        <position position="223"/>
    </location>
    <ligand>
        <name>Ca(2+)</name>
        <dbReference type="ChEBI" id="CHEBI:29108"/>
        <label>1</label>
        <note>catalytic</note>
    </ligand>
</feature>
<dbReference type="PANTHER" id="PTHR11799:SF12">
    <property type="entry name" value="PARAOXONASE-RELATED"/>
    <property type="match status" value="1"/>
</dbReference>
<proteinExistence type="inferred from homology"/>
<dbReference type="AlphaFoldDB" id="A0AAD8ZAF6"/>
<keyword evidence="7 11" id="KW-1015">Disulfide bond</keyword>
<comment type="catalytic activity">
    <reaction evidence="1 12">
        <text>a phenyl acetate + H2O = a phenol + acetate + H(+)</text>
        <dbReference type="Rhea" id="RHEA:17309"/>
        <dbReference type="ChEBI" id="CHEBI:15377"/>
        <dbReference type="ChEBI" id="CHEBI:15378"/>
        <dbReference type="ChEBI" id="CHEBI:30089"/>
        <dbReference type="ChEBI" id="CHEBI:33853"/>
        <dbReference type="ChEBI" id="CHEBI:140310"/>
        <dbReference type="EC" id="3.1.1.2"/>
    </reaction>
</comment>
<evidence type="ECO:0000256" key="4">
    <source>
        <dbReference type="ARBA" id="ARBA00022729"/>
    </source>
</evidence>
<keyword evidence="5 12" id="KW-0378">Hydrolase</keyword>
<keyword evidence="3 10" id="KW-0479">Metal-binding</keyword>
<comment type="cofactor">
    <cofactor evidence="10 12">
        <name>Ca(2+)</name>
        <dbReference type="ChEBI" id="CHEBI:29108"/>
    </cofactor>
    <text evidence="10 12">Binds 2 calcium ions per subunit.</text>
</comment>
<reference evidence="13" key="1">
    <citation type="submission" date="2023-03" db="EMBL/GenBank/DDBJ databases">
        <title>Electrophorus voltai genome.</title>
        <authorList>
            <person name="Bian C."/>
        </authorList>
    </citation>
    <scope>NUCLEOTIDE SEQUENCE</scope>
    <source>
        <strain evidence="13">CB-2022</strain>
        <tissue evidence="13">Muscle</tissue>
    </source>
</reference>
<feature type="binding site" evidence="10">
    <location>
        <position position="55"/>
    </location>
    <ligand>
        <name>Ca(2+)</name>
        <dbReference type="ChEBI" id="CHEBI:29108"/>
        <label>1</label>
        <note>catalytic</note>
    </ligand>
</feature>
<evidence type="ECO:0000256" key="5">
    <source>
        <dbReference type="ARBA" id="ARBA00022801"/>
    </source>
</evidence>
<evidence type="ECO:0000256" key="10">
    <source>
        <dbReference type="PIRSR" id="PIRSR602640-2"/>
    </source>
</evidence>
<name>A0AAD8ZAF6_9TELE</name>
<feature type="binding site" evidence="10">
    <location>
        <position position="254"/>
    </location>
    <ligand>
        <name>Ca(2+)</name>
        <dbReference type="ChEBI" id="CHEBI:29108"/>
        <label>1</label>
        <note>catalytic</note>
    </ligand>
</feature>
<dbReference type="GO" id="GO:0046872">
    <property type="term" value="F:metal ion binding"/>
    <property type="evidence" value="ECO:0007669"/>
    <property type="project" value="UniProtKB-KW"/>
</dbReference>
<dbReference type="Proteomes" id="UP001239994">
    <property type="component" value="Unassembled WGS sequence"/>
</dbReference>
<evidence type="ECO:0000256" key="9">
    <source>
        <dbReference type="PIRSR" id="PIRSR602640-1"/>
    </source>
</evidence>
<keyword evidence="6 10" id="KW-0106">Calcium</keyword>
<evidence type="ECO:0000256" key="11">
    <source>
        <dbReference type="PIRSR" id="PIRSR602640-3"/>
    </source>
</evidence>
<keyword evidence="8 12" id="KW-0325">Glycoprotein</keyword>
<evidence type="ECO:0000313" key="13">
    <source>
        <dbReference type="EMBL" id="KAK1795442.1"/>
    </source>
</evidence>
<dbReference type="InterPro" id="IPR011042">
    <property type="entry name" value="6-blade_b-propeller_TolB-like"/>
</dbReference>
<dbReference type="PRINTS" id="PR01785">
    <property type="entry name" value="PARAOXONASE"/>
</dbReference>
<dbReference type="PANTHER" id="PTHR11799">
    <property type="entry name" value="PARAOXONASE"/>
    <property type="match status" value="1"/>
</dbReference>
<evidence type="ECO:0000256" key="2">
    <source>
        <dbReference type="ARBA" id="ARBA00008595"/>
    </source>
</evidence>
<comment type="caution">
    <text evidence="13">The sequence shown here is derived from an EMBL/GenBank/DDBJ whole genome shotgun (WGS) entry which is preliminary data.</text>
</comment>
<dbReference type="Gene3D" id="2.120.10.30">
    <property type="entry name" value="TolB, C-terminal domain"/>
    <property type="match status" value="1"/>
</dbReference>
<keyword evidence="4" id="KW-0732">Signal</keyword>
<dbReference type="EMBL" id="JAROKS010000016">
    <property type="protein sequence ID" value="KAK1795442.1"/>
    <property type="molecule type" value="Genomic_DNA"/>
</dbReference>
<feature type="binding site" evidence="10">
    <location>
        <position position="168"/>
    </location>
    <ligand>
        <name>Ca(2+)</name>
        <dbReference type="ChEBI" id="CHEBI:29108"/>
        <label>1</label>
        <note>catalytic</note>
    </ligand>
</feature>
<feature type="active site" description="Proton acceptor" evidence="9">
    <location>
        <position position="113"/>
    </location>
</feature>
<organism evidence="13 14">
    <name type="scientific">Electrophorus voltai</name>
    <dbReference type="NCBI Taxonomy" id="2609070"/>
    <lineage>
        <taxon>Eukaryota</taxon>
        <taxon>Metazoa</taxon>
        <taxon>Chordata</taxon>
        <taxon>Craniata</taxon>
        <taxon>Vertebrata</taxon>
        <taxon>Euteleostomi</taxon>
        <taxon>Actinopterygii</taxon>
        <taxon>Neopterygii</taxon>
        <taxon>Teleostei</taxon>
        <taxon>Ostariophysi</taxon>
        <taxon>Gymnotiformes</taxon>
        <taxon>Gymnotoidei</taxon>
        <taxon>Gymnotidae</taxon>
        <taxon>Electrophorus</taxon>
    </lineage>
</organism>
<protein>
    <recommendedName>
        <fullName evidence="12">Paraoxonase</fullName>
        <ecNumber evidence="12">3.1.1.2</ecNumber>
    </recommendedName>
</protein>
<keyword evidence="14" id="KW-1185">Reference proteome</keyword>
<gene>
    <name evidence="13" type="ORF">P4O66_010617</name>
</gene>
<comment type="similarity">
    <text evidence="2 12">Belongs to the paraoxonase family.</text>
</comment>
<feature type="binding site" evidence="10">
    <location>
        <position position="253"/>
    </location>
    <ligand>
        <name>Ca(2+)</name>
        <dbReference type="ChEBI" id="CHEBI:29108"/>
        <label>1</label>
        <note>catalytic</note>
    </ligand>
</feature>
<evidence type="ECO:0000256" key="1">
    <source>
        <dbReference type="ARBA" id="ARBA00000368"/>
    </source>
</evidence>
<evidence type="ECO:0000256" key="6">
    <source>
        <dbReference type="ARBA" id="ARBA00022837"/>
    </source>
</evidence>
<evidence type="ECO:0000256" key="8">
    <source>
        <dbReference type="ARBA" id="ARBA00023180"/>
    </source>
</evidence>
<sequence length="340" mass="36864">MGKLAVVSVFAVAAAALIGQRLIALSHLSLAFRELTQNHLPNCHLIKGIVTGAEDITVLEDGLAFISSGLKYPGLPPYSDVPGKIYTLDLLSGVGPVDLHIRGDFDTESFNPHGISIYIDDKDGTIYLFVVNHPQNNSLVEIFKVLEDENTLEHVKTIKHALLHNVNDIVAVGVESFYATNDHYFTNNMLKTLEFLFPLHWCDVVFYSPGAVKSVAGGFASANGINISPDKRQVSDIPHPTVVQEVAVGSLCDNIEVESETGDLWMGCHPNGAKLLRSDPSDPPGSEVIRLQNIHSEEPVVTQVYMDDGGVIIGSSVAAPYRGTLLIGTVYHKALQCDLK</sequence>
<feature type="binding site" evidence="10">
    <location>
        <position position="54"/>
    </location>
    <ligand>
        <name>Ca(2+)</name>
        <dbReference type="ChEBI" id="CHEBI:29108"/>
        <label>2</label>
    </ligand>
</feature>
<evidence type="ECO:0000256" key="12">
    <source>
        <dbReference type="RuleBase" id="RU368025"/>
    </source>
</evidence>
<dbReference type="Pfam" id="PF01731">
    <property type="entry name" value="Arylesterase"/>
    <property type="match status" value="1"/>
</dbReference>
<dbReference type="InterPro" id="IPR002640">
    <property type="entry name" value="Arylesterase"/>
</dbReference>
<feature type="binding site" evidence="10">
    <location>
        <position position="167"/>
    </location>
    <ligand>
        <name>Ca(2+)</name>
        <dbReference type="ChEBI" id="CHEBI:29108"/>
        <label>1</label>
        <note>catalytic</note>
    </ligand>
</feature>
<dbReference type="GO" id="GO:0004064">
    <property type="term" value="F:arylesterase activity"/>
    <property type="evidence" value="ECO:0007669"/>
    <property type="project" value="UniProtKB-UniRule"/>
</dbReference>
<accession>A0AAD8ZAF6</accession>
<evidence type="ECO:0000256" key="3">
    <source>
        <dbReference type="ARBA" id="ARBA00022723"/>
    </source>
</evidence>
<dbReference type="EC" id="3.1.1.2" evidence="12"/>
<dbReference type="SUPFAM" id="SSF63829">
    <property type="entry name" value="Calcium-dependent phosphotriesterase"/>
    <property type="match status" value="1"/>
</dbReference>
<evidence type="ECO:0000313" key="14">
    <source>
        <dbReference type="Proteomes" id="UP001239994"/>
    </source>
</evidence>
<dbReference type="InterPro" id="IPR051288">
    <property type="entry name" value="Serum_paraoxonase/arylesterase"/>
</dbReference>
<feature type="binding site" evidence="10">
    <location>
        <position position="115"/>
    </location>
    <ligand>
        <name>Ca(2+)</name>
        <dbReference type="ChEBI" id="CHEBI:29108"/>
        <label>1</label>
        <note>catalytic</note>
    </ligand>
</feature>